<keyword evidence="1" id="KW-0812">Transmembrane</keyword>
<dbReference type="Proteomes" id="UP000252797">
    <property type="component" value="Unassembled WGS sequence"/>
</dbReference>
<comment type="caution">
    <text evidence="2">The sequence shown here is derived from an EMBL/GenBank/DDBJ whole genome shotgun (WGS) entry which is preliminary data.</text>
</comment>
<dbReference type="RefSeq" id="WP_226103243.1">
    <property type="nucleotide sequence ID" value="NZ_CABGJE010000001.1"/>
</dbReference>
<name>A0A367CD50_9ENTE</name>
<evidence type="ECO:0000313" key="3">
    <source>
        <dbReference type="Proteomes" id="UP000252797"/>
    </source>
</evidence>
<accession>A0A367CD50</accession>
<keyword evidence="1" id="KW-0472">Membrane</keyword>
<dbReference type="AlphaFoldDB" id="A0A367CD50"/>
<gene>
    <name evidence="2" type="ORF">EA71_01175</name>
</gene>
<organism evidence="2 3">
    <name type="scientific">Enterococcus durans</name>
    <dbReference type="NCBI Taxonomy" id="53345"/>
    <lineage>
        <taxon>Bacteria</taxon>
        <taxon>Bacillati</taxon>
        <taxon>Bacillota</taxon>
        <taxon>Bacilli</taxon>
        <taxon>Lactobacillales</taxon>
        <taxon>Enterococcaceae</taxon>
        <taxon>Enterococcus</taxon>
    </lineage>
</organism>
<sequence length="190" mass="22244">MEIDSYLNPNIHLIIFCVLLFLNFFLAILRGRRNKTRIDEQNALLKERYPDLSDKDLKYRQECIRAYFKIYFTGYSNFKLVIFLTLLLFITVGVGIGLIISDNFIGEYISLGLLFIYISVIALSTPKPDKEHAFWMDYLETHPDNPLMVVLRPLETMNKVVRSVRLLGILNLICGLYAFFIAYLISYLYF</sequence>
<dbReference type="GeneID" id="69498350"/>
<evidence type="ECO:0000256" key="1">
    <source>
        <dbReference type="SAM" id="Phobius"/>
    </source>
</evidence>
<feature type="transmembrane region" description="Helical" evidence="1">
    <location>
        <begin position="12"/>
        <end position="29"/>
    </location>
</feature>
<protein>
    <submittedName>
        <fullName evidence="2">Uncharacterized protein</fullName>
    </submittedName>
</protein>
<feature type="transmembrane region" description="Helical" evidence="1">
    <location>
        <begin position="78"/>
        <end position="99"/>
    </location>
</feature>
<reference evidence="2 3" key="1">
    <citation type="submission" date="2015-06" db="EMBL/GenBank/DDBJ databases">
        <title>The Genome Sequence of Enterococcus durans 4EA1.</title>
        <authorList>
            <consortium name="The Broad Institute Genomics Platform"/>
            <consortium name="The Broad Institute Genome Sequencing Center for Infectious Disease"/>
            <person name="Earl A.M."/>
            <person name="Van Tyne D."/>
            <person name="Lebreton F."/>
            <person name="Saavedra J.T."/>
            <person name="Gilmore M.S."/>
            <person name="Manson Mcguire A."/>
            <person name="Clock S."/>
            <person name="Crupain M."/>
            <person name="Rangan U."/>
            <person name="Young S."/>
            <person name="Abouelleil A."/>
            <person name="Cao P."/>
            <person name="Chapman S.B."/>
            <person name="Griggs A."/>
            <person name="Priest M."/>
            <person name="Shea T."/>
            <person name="Wortman J."/>
            <person name="Nusbaum C."/>
            <person name="Birren B."/>
        </authorList>
    </citation>
    <scope>NUCLEOTIDE SEQUENCE [LARGE SCALE GENOMIC DNA]</scope>
    <source>
        <strain evidence="2 3">4EA1</strain>
    </source>
</reference>
<feature type="transmembrane region" description="Helical" evidence="1">
    <location>
        <begin position="105"/>
        <end position="123"/>
    </location>
</feature>
<feature type="transmembrane region" description="Helical" evidence="1">
    <location>
        <begin position="166"/>
        <end position="189"/>
    </location>
</feature>
<keyword evidence="1" id="KW-1133">Transmembrane helix</keyword>
<dbReference type="EMBL" id="LEPB01000004">
    <property type="protein sequence ID" value="RCA10424.1"/>
    <property type="molecule type" value="Genomic_DNA"/>
</dbReference>
<evidence type="ECO:0000313" key="2">
    <source>
        <dbReference type="EMBL" id="RCA10424.1"/>
    </source>
</evidence>
<proteinExistence type="predicted"/>